<evidence type="ECO:0000259" key="7">
    <source>
        <dbReference type="Pfam" id="PF01048"/>
    </source>
</evidence>
<evidence type="ECO:0000256" key="1">
    <source>
        <dbReference type="ARBA" id="ARBA00022676"/>
    </source>
</evidence>
<dbReference type="SUPFAM" id="SSF53167">
    <property type="entry name" value="Purine and uridine phosphorylases"/>
    <property type="match status" value="1"/>
</dbReference>
<sequence>MEDFEHALRAFVEMTEDPEPGKDQEPSGDPDTAISQMDLDWELSKTLDGMQTPMEIDGAPLELTPAPPPDQASALQGSTPHELVVSVLYQLELDELVRGHSVTETGAAPSPATASVEPQTATAPRQSNKKKKKKKKKKEKKKKKRKKKKTTPSSAPKTRNVDALPTPALLKDAFKAAYKTVTQTVGSIKACLRRGIDGHGVSDEEITIIASRLESAAHLMADTRESEGSQITDPLDLLLSKAPGTFLIRNLATLILDGRLGKRTRQDVNGIAARNLAQRTYDRYKEIAHGLRSLNTTSINMGDNVMEFGLSVFVPVQTHSKKSPTPSWPRYFRHASTVYCFEMKKLGWDDSKIPRLPGEDKVENANGHSLDHELEDELDEDGCSDIQPVPPEFPINNQSSSRYAINNFIRTGGLQLQVLAYDMRSRYQSAFAIDPVMRMEKVLPDHATIMRIVNGQIPKCIGRDPGELVTAALYMVHHAHNWDRQPEAQDPPVSNLLIRRPSLYSPTTSARAERERIKNRPPAAQAIEAITGDLRVREQDSTAAILRLPSLADIESAGAVHGGRDRWAEKRAKRAELDMAVDAILRFLEYVGHVVVLVDEYLTSSMCPSCAAHDVRSRVAKPTQRLCVCLECGRWINRDSVGAYNIAIAERWMTPATLHNCNVHELNIVKIAVIGGSGLYNLEGLTHVAEVNPDTPWGKPSDAITIAKTASGLHIAFLARHGRGHYLTPSEVPARANIAALKSLGVEAIIAYSAVGSLREELKPRDFVLPSQIIDRTKGIRHSTFFEDGLVAHAMFADPFSAVLEQVIWDQRGVIEGGDFHRQKTLICMEGPQFSTRAESHMYRSFGADLINMSVLPEAKLAREAEIAYQMICMSTDYDCWKEHEVAVTVEAVVANLKANSDNAQRLLAAILPGLEEVVENGKAAEGLKGSMMFACMTAPERRSKKAVEKLEFLLPGYYAV</sequence>
<name>A0A9P7Y3I5_9FUNG</name>
<reference evidence="9" key="1">
    <citation type="submission" date="2021-06" db="EMBL/GenBank/DDBJ databases">
        <title>Genome Sequence of Mortierella hyaline Strain SCG-10, a Cold-Adapted, Nitrate-Reducing Fungus Isolated from Soil in Minnesota, USA.</title>
        <authorList>
            <person name="Aldossari N."/>
        </authorList>
    </citation>
    <scope>NUCLEOTIDE SEQUENCE</scope>
    <source>
        <strain evidence="9">SCG-10</strain>
    </source>
</reference>
<dbReference type="InterPro" id="IPR018099">
    <property type="entry name" value="Purine_phosphorylase-2_CS"/>
</dbReference>
<feature type="binding site" evidence="5">
    <location>
        <position position="854"/>
    </location>
    <ligand>
        <name>phosphate</name>
        <dbReference type="ChEBI" id="CHEBI:43474"/>
    </ligand>
</feature>
<dbReference type="InterPro" id="IPR035994">
    <property type="entry name" value="Nucleoside_phosphorylase_sf"/>
</dbReference>
<dbReference type="FunFam" id="3.40.50.1580:FF:000008">
    <property type="entry name" value="S-methyl-5'-thioadenosine phosphorylase"/>
    <property type="match status" value="1"/>
</dbReference>
<dbReference type="Gene3D" id="3.40.50.1580">
    <property type="entry name" value="Nucleoside phosphorylase domain"/>
    <property type="match status" value="1"/>
</dbReference>
<evidence type="ECO:0000256" key="6">
    <source>
        <dbReference type="SAM" id="MobiDB-lite"/>
    </source>
</evidence>
<keyword evidence="5" id="KW-0539">Nucleus</keyword>
<feature type="region of interest" description="Disordered" evidence="6">
    <location>
        <begin position="104"/>
        <end position="164"/>
    </location>
</feature>
<comment type="similarity">
    <text evidence="5">Belongs to the PNP/MTAP phosphorylase family. MTAP subfamily.</text>
</comment>
<dbReference type="GO" id="GO:0003677">
    <property type="term" value="F:DNA binding"/>
    <property type="evidence" value="ECO:0007669"/>
    <property type="project" value="UniProtKB-KW"/>
</dbReference>
<keyword evidence="2 5" id="KW-0808">Transferase</keyword>
<evidence type="ECO:0000256" key="4">
    <source>
        <dbReference type="ARBA" id="ARBA00023125"/>
    </source>
</evidence>
<dbReference type="GO" id="GO:0006166">
    <property type="term" value="P:purine ribonucleoside salvage"/>
    <property type="evidence" value="ECO:0007669"/>
    <property type="project" value="UniProtKB-KW"/>
</dbReference>
<gene>
    <name evidence="9" type="ORF">KI688_006350</name>
</gene>
<dbReference type="Pfam" id="PF01048">
    <property type="entry name" value="PNP_UDP_1"/>
    <property type="match status" value="1"/>
</dbReference>
<dbReference type="PANTHER" id="PTHR42679">
    <property type="entry name" value="S-METHYL-5'-THIOADENOSINE PHOSPHORYLASE"/>
    <property type="match status" value="1"/>
</dbReference>
<dbReference type="PROSITE" id="PS01240">
    <property type="entry name" value="PNP_MTAP_2"/>
    <property type="match status" value="1"/>
</dbReference>
<protein>
    <recommendedName>
        <fullName evidence="5">S-methyl-5'-thioadenosine phosphorylase</fullName>
        <ecNumber evidence="5">2.4.2.28</ecNumber>
    </recommendedName>
    <alternativeName>
        <fullName evidence="5">5'-methylthioadenosine phosphorylase</fullName>
        <shortName evidence="5">MTA phosphorylase</shortName>
        <shortName evidence="5">MTAP</shortName>
        <shortName evidence="5">MTAPase</shortName>
    </alternativeName>
</protein>
<keyword evidence="4" id="KW-0238">DNA-binding</keyword>
<dbReference type="GO" id="GO:0005829">
    <property type="term" value="C:cytosol"/>
    <property type="evidence" value="ECO:0007669"/>
    <property type="project" value="TreeGrafter"/>
</dbReference>
<evidence type="ECO:0000313" key="10">
    <source>
        <dbReference type="Proteomes" id="UP000707451"/>
    </source>
</evidence>
<keyword evidence="1 5" id="KW-0328">Glycosyltransferase</keyword>
<accession>A0A9P7Y3I5</accession>
<feature type="binding site" evidence="5">
    <location>
        <position position="677"/>
    </location>
    <ligand>
        <name>phosphate</name>
        <dbReference type="ChEBI" id="CHEBI:43474"/>
    </ligand>
</feature>
<feature type="site" description="Important for substrate specificity" evidence="5">
    <location>
        <position position="835"/>
    </location>
</feature>
<comment type="pathway">
    <text evidence="5">Amino-acid biosynthesis; L-methionine biosynthesis via salvage pathway; S-methyl-5-thio-alpha-D-ribose 1-phosphate from S-methyl-5'-thioadenosine (phosphorylase route): step 1/1.</text>
</comment>
<feature type="region of interest" description="Disordered" evidence="6">
    <location>
        <begin position="13"/>
        <end position="34"/>
    </location>
</feature>
<feature type="compositionally biased region" description="Basic residues" evidence="6">
    <location>
        <begin position="127"/>
        <end position="150"/>
    </location>
</feature>
<evidence type="ECO:0000256" key="2">
    <source>
        <dbReference type="ARBA" id="ARBA00022679"/>
    </source>
</evidence>
<dbReference type="InterPro" id="IPR010044">
    <property type="entry name" value="MTAP"/>
</dbReference>
<feature type="site" description="Important for substrate specificity" evidence="5">
    <location>
        <position position="890"/>
    </location>
</feature>
<dbReference type="CDD" id="cd09010">
    <property type="entry name" value="MTAP_SsMTAPII_like_MTIP"/>
    <property type="match status" value="1"/>
</dbReference>
<feature type="domain" description="Cas12f1-like TNB" evidence="8">
    <location>
        <begin position="589"/>
        <end position="646"/>
    </location>
</feature>
<comment type="subcellular location">
    <subcellularLocation>
        <location evidence="5">Cytoplasm</location>
    </subcellularLocation>
    <subcellularLocation>
        <location evidence="5">Nucleus</location>
    </subcellularLocation>
</comment>
<evidence type="ECO:0000256" key="3">
    <source>
        <dbReference type="ARBA" id="ARBA00022726"/>
    </source>
</evidence>
<dbReference type="AlphaFoldDB" id="A0A9P7Y3I5"/>
<dbReference type="EMBL" id="JAHRHY010000002">
    <property type="protein sequence ID" value="KAG9072126.1"/>
    <property type="molecule type" value="Genomic_DNA"/>
</dbReference>
<dbReference type="GO" id="GO:0017061">
    <property type="term" value="F:S-methyl-5-thioadenosine phosphorylase activity"/>
    <property type="evidence" value="ECO:0007669"/>
    <property type="project" value="UniProtKB-UniRule"/>
</dbReference>
<dbReference type="EC" id="2.4.2.28" evidence="5"/>
<dbReference type="NCBIfam" id="TIGR01694">
    <property type="entry name" value="MTAP"/>
    <property type="match status" value="1"/>
</dbReference>
<comment type="catalytic activity">
    <reaction evidence="5">
        <text>S-methyl-5'-thioadenosine + phosphate = 5-(methylsulfanyl)-alpha-D-ribose 1-phosphate + adenine</text>
        <dbReference type="Rhea" id="RHEA:11852"/>
        <dbReference type="ChEBI" id="CHEBI:16708"/>
        <dbReference type="ChEBI" id="CHEBI:17509"/>
        <dbReference type="ChEBI" id="CHEBI:43474"/>
        <dbReference type="ChEBI" id="CHEBI:58533"/>
        <dbReference type="EC" id="2.4.2.28"/>
    </reaction>
</comment>
<proteinExistence type="inferred from homology"/>
<dbReference type="Pfam" id="PF07282">
    <property type="entry name" value="Cas12f1-like_TNB"/>
    <property type="match status" value="1"/>
</dbReference>
<dbReference type="HAMAP" id="MF_01963">
    <property type="entry name" value="MTAP"/>
    <property type="match status" value="1"/>
</dbReference>
<dbReference type="InterPro" id="IPR000845">
    <property type="entry name" value="Nucleoside_phosphorylase_d"/>
</dbReference>
<keyword evidence="10" id="KW-1185">Reference proteome</keyword>
<feature type="binding site" evidence="5">
    <location>
        <begin position="877"/>
        <end position="879"/>
    </location>
    <ligand>
        <name>substrate</name>
    </ligand>
</feature>
<dbReference type="Proteomes" id="UP000707451">
    <property type="component" value="Unassembled WGS sequence"/>
</dbReference>
<feature type="region of interest" description="Disordered" evidence="6">
    <location>
        <begin position="47"/>
        <end position="77"/>
    </location>
</feature>
<comment type="caution">
    <text evidence="9">The sequence shown here is derived from an EMBL/GenBank/DDBJ whole genome shotgun (WGS) entry which is preliminary data.</text>
</comment>
<dbReference type="OrthoDB" id="431409at2759"/>
<dbReference type="GO" id="GO:0005634">
    <property type="term" value="C:nucleus"/>
    <property type="evidence" value="ECO:0007669"/>
    <property type="project" value="UniProtKB-SubCell"/>
</dbReference>
<keyword evidence="5" id="KW-0963">Cytoplasm</keyword>
<comment type="function">
    <text evidence="5">Catalyzes the reversible phosphorylation of S-methyl-5'-thioadenosine (MTA) to adenine and 5-methylthioribose-1-phosphate. Involved in the breakdown of MTA, a major by-product of polyamine biosynthesis. Responsible for the first step in the methionine salvage pathway after MTA has been generated from S-adenosylmethionine. Has broad substrate specificity with 6-aminopurine nucleosides as preferred substrates.</text>
</comment>
<keyword evidence="3 5" id="KW-0660">Purine salvage</keyword>
<comment type="subunit">
    <text evidence="5">Homotrimer.</text>
</comment>
<dbReference type="GO" id="GO:0019509">
    <property type="term" value="P:L-methionine salvage from methylthioadenosine"/>
    <property type="evidence" value="ECO:0007669"/>
    <property type="project" value="UniProtKB-UniRule"/>
</dbReference>
<feature type="domain" description="Nucleoside phosphorylase" evidence="7">
    <location>
        <begin position="670"/>
        <end position="912"/>
    </location>
</feature>
<evidence type="ECO:0000259" key="8">
    <source>
        <dbReference type="Pfam" id="PF07282"/>
    </source>
</evidence>
<dbReference type="PANTHER" id="PTHR42679:SF2">
    <property type="entry name" value="S-METHYL-5'-THIOADENOSINE PHOSPHORYLASE"/>
    <property type="match status" value="1"/>
</dbReference>
<feature type="binding site" evidence="5">
    <location>
        <begin position="720"/>
        <end position="721"/>
    </location>
    <ligand>
        <name>phosphate</name>
        <dbReference type="ChEBI" id="CHEBI:43474"/>
    </ligand>
</feature>
<evidence type="ECO:0000256" key="5">
    <source>
        <dbReference type="HAMAP-Rule" id="MF_03155"/>
    </source>
</evidence>
<dbReference type="InterPro" id="IPR010095">
    <property type="entry name" value="Cas12f1-like_TNB"/>
</dbReference>
<organism evidence="9 10">
    <name type="scientific">Linnemannia hyalina</name>
    <dbReference type="NCBI Taxonomy" id="64524"/>
    <lineage>
        <taxon>Eukaryota</taxon>
        <taxon>Fungi</taxon>
        <taxon>Fungi incertae sedis</taxon>
        <taxon>Mucoromycota</taxon>
        <taxon>Mortierellomycotina</taxon>
        <taxon>Mortierellomycetes</taxon>
        <taxon>Mortierellales</taxon>
        <taxon>Mortierellaceae</taxon>
        <taxon>Linnemannia</taxon>
    </lineage>
</organism>
<feature type="compositionally biased region" description="Polar residues" evidence="6">
    <location>
        <begin position="112"/>
        <end position="126"/>
    </location>
</feature>
<feature type="binding site" evidence="5">
    <location>
        <position position="853"/>
    </location>
    <ligand>
        <name>substrate</name>
    </ligand>
</feature>
<feature type="binding site" evidence="5">
    <location>
        <begin position="753"/>
        <end position="754"/>
    </location>
    <ligand>
        <name>phosphate</name>
        <dbReference type="ChEBI" id="CHEBI:43474"/>
    </ligand>
</feature>
<evidence type="ECO:0000313" key="9">
    <source>
        <dbReference type="EMBL" id="KAG9072126.1"/>
    </source>
</evidence>